<dbReference type="InParanoid" id="A0A5R8Q9N6"/>
<organism evidence="1 2">
    <name type="scientific">Culicoidibacter larvae</name>
    <dbReference type="NCBI Taxonomy" id="2579976"/>
    <lineage>
        <taxon>Bacteria</taxon>
        <taxon>Bacillati</taxon>
        <taxon>Bacillota</taxon>
        <taxon>Culicoidibacteria</taxon>
        <taxon>Culicoidibacterales</taxon>
        <taxon>Culicoidibacteraceae</taxon>
        <taxon>Culicoidibacter</taxon>
    </lineage>
</organism>
<evidence type="ECO:0000313" key="2">
    <source>
        <dbReference type="Proteomes" id="UP000306912"/>
    </source>
</evidence>
<reference evidence="1 2" key="1">
    <citation type="submission" date="2019-05" db="EMBL/GenBank/DDBJ databases">
        <title>Culicoidintestinum kansasii gen. nov., sp. nov. from the gastrointestinal tract of the biting midge, Culicoides sonorensis.</title>
        <authorList>
            <person name="Neupane S."/>
            <person name="Ghosh A."/>
            <person name="Gunther S."/>
            <person name="Martin K."/>
            <person name="Zurek L."/>
        </authorList>
    </citation>
    <scope>NUCLEOTIDE SEQUENCE [LARGE SCALE GENOMIC DNA]</scope>
    <source>
        <strain evidence="1 2">CS-1</strain>
    </source>
</reference>
<accession>A0A5R8Q9N6</accession>
<dbReference type="Proteomes" id="UP000306912">
    <property type="component" value="Unassembled WGS sequence"/>
</dbReference>
<name>A0A5R8Q9N6_9FIRM</name>
<protein>
    <recommendedName>
        <fullName evidence="3">Replicative helicase inhibitor G39P N-terminal domain-containing protein</fullName>
    </recommendedName>
</protein>
<dbReference type="AlphaFoldDB" id="A0A5R8Q9N6"/>
<proteinExistence type="predicted"/>
<dbReference type="RefSeq" id="WP_138191799.1">
    <property type="nucleotide sequence ID" value="NZ_VBWP01000009.1"/>
</dbReference>
<keyword evidence="2" id="KW-1185">Reference proteome</keyword>
<evidence type="ECO:0008006" key="3">
    <source>
        <dbReference type="Google" id="ProtNLM"/>
    </source>
</evidence>
<evidence type="ECO:0000313" key="1">
    <source>
        <dbReference type="EMBL" id="TLG72079.1"/>
    </source>
</evidence>
<dbReference type="EMBL" id="VBWP01000009">
    <property type="protein sequence ID" value="TLG72079.1"/>
    <property type="molecule type" value="Genomic_DNA"/>
</dbReference>
<comment type="caution">
    <text evidence="1">The sequence shown here is derived from an EMBL/GenBank/DDBJ whole genome shotgun (WGS) entry which is preliminary data.</text>
</comment>
<sequence>MCSKINELTFVAMMKKLSNFYSDFGLNEKQTSAWFPYFRNYTDVELGEAIQLHIKNEVWNPTVASLTKYIKQVAVQQFELDNGSSEKIVEGIIRELSSTGIIYNPDKYFEAVKNKFGEVAERVAQDYKTDLKGLTIDGTPFLKQRMIKTYNSYLEREVTGANNMFEALETQSKLKIESKE</sequence>
<gene>
    <name evidence="1" type="ORF">FEZ08_09610</name>
</gene>